<evidence type="ECO:0000313" key="3">
    <source>
        <dbReference type="Proteomes" id="UP000886998"/>
    </source>
</evidence>
<reference evidence="2" key="1">
    <citation type="submission" date="2020-08" db="EMBL/GenBank/DDBJ databases">
        <title>Multicomponent nature underlies the extraordinary mechanical properties of spider dragline silk.</title>
        <authorList>
            <person name="Kono N."/>
            <person name="Nakamura H."/>
            <person name="Mori M."/>
            <person name="Yoshida Y."/>
            <person name="Ohtoshi R."/>
            <person name="Malay A.D."/>
            <person name="Moran D.A.P."/>
            <person name="Tomita M."/>
            <person name="Numata K."/>
            <person name="Arakawa K."/>
        </authorList>
    </citation>
    <scope>NUCLEOTIDE SEQUENCE</scope>
</reference>
<keyword evidence="3" id="KW-1185">Reference proteome</keyword>
<dbReference type="EMBL" id="BMAV01003633">
    <property type="protein sequence ID" value="GFY43369.1"/>
    <property type="molecule type" value="Genomic_DNA"/>
</dbReference>
<accession>A0A8X7BVD3</accession>
<proteinExistence type="predicted"/>
<evidence type="ECO:0000256" key="1">
    <source>
        <dbReference type="SAM" id="MobiDB-lite"/>
    </source>
</evidence>
<dbReference type="AlphaFoldDB" id="A0A8X7BVD3"/>
<organism evidence="2 3">
    <name type="scientific">Trichonephila inaurata madagascariensis</name>
    <dbReference type="NCBI Taxonomy" id="2747483"/>
    <lineage>
        <taxon>Eukaryota</taxon>
        <taxon>Metazoa</taxon>
        <taxon>Ecdysozoa</taxon>
        <taxon>Arthropoda</taxon>
        <taxon>Chelicerata</taxon>
        <taxon>Arachnida</taxon>
        <taxon>Araneae</taxon>
        <taxon>Araneomorphae</taxon>
        <taxon>Entelegynae</taxon>
        <taxon>Araneoidea</taxon>
        <taxon>Nephilidae</taxon>
        <taxon>Trichonephila</taxon>
        <taxon>Trichonephila inaurata</taxon>
    </lineage>
</organism>
<protein>
    <submittedName>
        <fullName evidence="2">Uncharacterized protein</fullName>
    </submittedName>
</protein>
<gene>
    <name evidence="2" type="ORF">TNIN_367481</name>
</gene>
<comment type="caution">
    <text evidence="2">The sequence shown here is derived from an EMBL/GenBank/DDBJ whole genome shotgun (WGS) entry which is preliminary data.</text>
</comment>
<name>A0A8X7BVD3_9ARAC</name>
<evidence type="ECO:0000313" key="2">
    <source>
        <dbReference type="EMBL" id="GFY43369.1"/>
    </source>
</evidence>
<sequence>MTLRTFYSEKWQKEADREKKRGNSKWNRKMEGGKKKRKRIKGNRPEPLPKLSIEGKKDKSISSKNVLRCFGLSKCSFKRRSKELEGIKMLRREAQKAWLRINRKQFHFREKS</sequence>
<feature type="region of interest" description="Disordered" evidence="1">
    <location>
        <begin position="1"/>
        <end position="58"/>
    </location>
</feature>
<feature type="compositionally biased region" description="Basic and acidic residues" evidence="1">
    <location>
        <begin position="10"/>
        <end position="21"/>
    </location>
</feature>
<dbReference type="Proteomes" id="UP000886998">
    <property type="component" value="Unassembled WGS sequence"/>
</dbReference>